<dbReference type="InterPro" id="IPR003609">
    <property type="entry name" value="Pan_app"/>
</dbReference>
<dbReference type="AlphaFoldDB" id="A0A8K0R6Q8"/>
<name>A0A8K0R6Q8_9PLEO</name>
<feature type="chain" id="PRO_5035469930" description="Apple domain-containing protein" evidence="1">
    <location>
        <begin position="19"/>
        <end position="217"/>
    </location>
</feature>
<protein>
    <recommendedName>
        <fullName evidence="2">Apple domain-containing protein</fullName>
    </recommendedName>
</protein>
<dbReference type="OrthoDB" id="3795412at2759"/>
<dbReference type="Pfam" id="PF00024">
    <property type="entry name" value="PAN_1"/>
    <property type="match status" value="2"/>
</dbReference>
<evidence type="ECO:0000256" key="1">
    <source>
        <dbReference type="SAM" id="SignalP"/>
    </source>
</evidence>
<sequence length="217" mass="24098">MFSKSFILFATLLGAAQSQSLGQCPTAEQKVRAQDGSIYSVCRGTDLRGETAQQVPARNPTECASACQQQGAGWCSMAVFEPQAFSCHLKSGPLDWVRSNRYTVVTRVQDDNQWGQWKRQAPINQCPTGERVVQRAGVQYAICPNTDYMGTTDRLIPNVQSAEQCAGWCTQASFCQKAVFEPRASACHIKTSTEPLQWTYNPRYDSIRVIGVPFKKD</sequence>
<reference evidence="3" key="1">
    <citation type="journal article" date="2021" name="Nat. Commun.">
        <title>Genetic determinants of endophytism in the Arabidopsis root mycobiome.</title>
        <authorList>
            <person name="Mesny F."/>
            <person name="Miyauchi S."/>
            <person name="Thiergart T."/>
            <person name="Pickel B."/>
            <person name="Atanasova L."/>
            <person name="Karlsson M."/>
            <person name="Huettel B."/>
            <person name="Barry K.W."/>
            <person name="Haridas S."/>
            <person name="Chen C."/>
            <person name="Bauer D."/>
            <person name="Andreopoulos W."/>
            <person name="Pangilinan J."/>
            <person name="LaButti K."/>
            <person name="Riley R."/>
            <person name="Lipzen A."/>
            <person name="Clum A."/>
            <person name="Drula E."/>
            <person name="Henrissat B."/>
            <person name="Kohler A."/>
            <person name="Grigoriev I.V."/>
            <person name="Martin F.M."/>
            <person name="Hacquard S."/>
        </authorList>
    </citation>
    <scope>NUCLEOTIDE SEQUENCE</scope>
    <source>
        <strain evidence="3">MPI-SDFR-AT-0120</strain>
    </source>
</reference>
<gene>
    <name evidence="3" type="ORF">FB567DRAFT_345231</name>
</gene>
<dbReference type="EMBL" id="JAGMVJ010000009">
    <property type="protein sequence ID" value="KAH7087400.1"/>
    <property type="molecule type" value="Genomic_DNA"/>
</dbReference>
<feature type="domain" description="Apple" evidence="2">
    <location>
        <begin position="42"/>
        <end position="92"/>
    </location>
</feature>
<feature type="domain" description="Apple" evidence="2">
    <location>
        <begin position="140"/>
        <end position="194"/>
    </location>
</feature>
<keyword evidence="4" id="KW-1185">Reference proteome</keyword>
<dbReference type="Proteomes" id="UP000813461">
    <property type="component" value="Unassembled WGS sequence"/>
</dbReference>
<organism evidence="3 4">
    <name type="scientific">Paraphoma chrysanthemicola</name>
    <dbReference type="NCBI Taxonomy" id="798071"/>
    <lineage>
        <taxon>Eukaryota</taxon>
        <taxon>Fungi</taxon>
        <taxon>Dikarya</taxon>
        <taxon>Ascomycota</taxon>
        <taxon>Pezizomycotina</taxon>
        <taxon>Dothideomycetes</taxon>
        <taxon>Pleosporomycetidae</taxon>
        <taxon>Pleosporales</taxon>
        <taxon>Pleosporineae</taxon>
        <taxon>Phaeosphaeriaceae</taxon>
        <taxon>Paraphoma</taxon>
    </lineage>
</organism>
<keyword evidence="1" id="KW-0732">Signal</keyword>
<proteinExistence type="predicted"/>
<comment type="caution">
    <text evidence="3">The sequence shown here is derived from an EMBL/GenBank/DDBJ whole genome shotgun (WGS) entry which is preliminary data.</text>
</comment>
<evidence type="ECO:0000313" key="3">
    <source>
        <dbReference type="EMBL" id="KAH7087400.1"/>
    </source>
</evidence>
<feature type="signal peptide" evidence="1">
    <location>
        <begin position="1"/>
        <end position="18"/>
    </location>
</feature>
<evidence type="ECO:0000313" key="4">
    <source>
        <dbReference type="Proteomes" id="UP000813461"/>
    </source>
</evidence>
<accession>A0A8K0R6Q8</accession>
<evidence type="ECO:0000259" key="2">
    <source>
        <dbReference type="Pfam" id="PF00024"/>
    </source>
</evidence>
<dbReference type="Gene3D" id="3.50.4.10">
    <property type="entry name" value="Hepatocyte Growth Factor"/>
    <property type="match status" value="2"/>
</dbReference>